<evidence type="ECO:0000256" key="1">
    <source>
        <dbReference type="SAM" id="Phobius"/>
    </source>
</evidence>
<dbReference type="AlphaFoldDB" id="M5RCB3"/>
<accession>M5RCB3</accession>
<keyword evidence="1" id="KW-0812">Transmembrane</keyword>
<keyword evidence="1" id="KW-0472">Membrane</keyword>
<gene>
    <name evidence="2" type="ORF">RMSM_06049</name>
</gene>
<sequence>MRFDTSSAAKIIKRLRFLTVIMIVWFRLINAVFKAVWGSGEE</sequence>
<feature type="transmembrane region" description="Helical" evidence="1">
    <location>
        <begin position="15"/>
        <end position="37"/>
    </location>
</feature>
<evidence type="ECO:0000313" key="2">
    <source>
        <dbReference type="EMBL" id="EMI17020.1"/>
    </source>
</evidence>
<dbReference type="Proteomes" id="UP000011991">
    <property type="component" value="Unassembled WGS sequence"/>
</dbReference>
<keyword evidence="3" id="KW-1185">Reference proteome</keyword>
<comment type="caution">
    <text evidence="2">The sequence shown here is derived from an EMBL/GenBank/DDBJ whole genome shotgun (WGS) entry which is preliminary data.</text>
</comment>
<name>M5RCB3_9BACT</name>
<proteinExistence type="predicted"/>
<reference evidence="2 3" key="1">
    <citation type="journal article" date="2013" name="Mar. Genomics">
        <title>Expression of sulfatases in Rhodopirellula baltica and the diversity of sulfatases in the genus Rhodopirellula.</title>
        <authorList>
            <person name="Wegner C.E."/>
            <person name="Richter-Heitmann T."/>
            <person name="Klindworth A."/>
            <person name="Klockow C."/>
            <person name="Richter M."/>
            <person name="Achstetter T."/>
            <person name="Glockner F.O."/>
            <person name="Harder J."/>
        </authorList>
    </citation>
    <scope>NUCLEOTIDE SEQUENCE [LARGE SCALE GENOMIC DNA]</scope>
    <source>
        <strain evidence="2 3">SM1</strain>
    </source>
</reference>
<protein>
    <submittedName>
        <fullName evidence="2">Uncharacterized protein</fullName>
    </submittedName>
</protein>
<dbReference type="EMBL" id="ANOG01000874">
    <property type="protein sequence ID" value="EMI17020.1"/>
    <property type="molecule type" value="Genomic_DNA"/>
</dbReference>
<organism evidence="2 3">
    <name type="scientific">Rhodopirellula maiorica SM1</name>
    <dbReference type="NCBI Taxonomy" id="1265738"/>
    <lineage>
        <taxon>Bacteria</taxon>
        <taxon>Pseudomonadati</taxon>
        <taxon>Planctomycetota</taxon>
        <taxon>Planctomycetia</taxon>
        <taxon>Pirellulales</taxon>
        <taxon>Pirellulaceae</taxon>
        <taxon>Novipirellula</taxon>
    </lineage>
</organism>
<evidence type="ECO:0000313" key="3">
    <source>
        <dbReference type="Proteomes" id="UP000011991"/>
    </source>
</evidence>
<keyword evidence="1" id="KW-1133">Transmembrane helix</keyword>